<keyword evidence="2" id="KW-0548">Nucleotidyltransferase</keyword>
<dbReference type="GO" id="GO:0004519">
    <property type="term" value="F:endonuclease activity"/>
    <property type="evidence" value="ECO:0007669"/>
    <property type="project" value="UniProtKB-KW"/>
</dbReference>
<protein>
    <submittedName>
        <fullName evidence="7">Putative pol protein</fullName>
    </submittedName>
</protein>
<evidence type="ECO:0000256" key="1">
    <source>
        <dbReference type="ARBA" id="ARBA00022679"/>
    </source>
</evidence>
<keyword evidence="5" id="KW-0378">Hydrolase</keyword>
<evidence type="ECO:0000313" key="7">
    <source>
        <dbReference type="EMBL" id="QDH76129.1"/>
    </source>
</evidence>
<dbReference type="Gene3D" id="3.30.70.270">
    <property type="match status" value="1"/>
</dbReference>
<accession>A0A514C8X8</accession>
<dbReference type="Gene3D" id="3.10.10.10">
    <property type="entry name" value="HIV Type 1 Reverse Transcriptase, subunit A, domain 1"/>
    <property type="match status" value="1"/>
</dbReference>
<dbReference type="EMBL" id="MK948405">
    <property type="protein sequence ID" value="QDH76129.1"/>
    <property type="molecule type" value="Genomic_RNA"/>
</dbReference>
<keyword evidence="6" id="KW-0695">RNA-directed DNA polymerase</keyword>
<dbReference type="GO" id="GO:0016787">
    <property type="term" value="F:hydrolase activity"/>
    <property type="evidence" value="ECO:0007669"/>
    <property type="project" value="UniProtKB-KW"/>
</dbReference>
<name>A0A514C8X8_9GAMR</name>
<dbReference type="InterPro" id="IPR043502">
    <property type="entry name" value="DNA/RNA_pol_sf"/>
</dbReference>
<evidence type="ECO:0000256" key="5">
    <source>
        <dbReference type="ARBA" id="ARBA00022801"/>
    </source>
</evidence>
<dbReference type="GO" id="GO:0003964">
    <property type="term" value="F:RNA-directed DNA polymerase activity"/>
    <property type="evidence" value="ECO:0007669"/>
    <property type="project" value="UniProtKB-KW"/>
</dbReference>
<proteinExistence type="predicted"/>
<keyword evidence="3" id="KW-0540">Nuclease</keyword>
<dbReference type="PANTHER" id="PTHR33064:SF36">
    <property type="entry name" value="CCHC-TYPE DOMAIN-CONTAINING PROTEIN"/>
    <property type="match status" value="1"/>
</dbReference>
<sequence length="125" mass="14254">MPITIPLKPNHPYPAQCQYLIPQYALKGLKPVITHLLQHGLLKRINSPYNFPHFTCPKTRQVLQIVQDLHLINQIVLPIHPVVPNPYTLLSSIPSFTTHYSVLDLKDAFFTIPLHPSSQPLFAFT</sequence>
<keyword evidence="4" id="KW-0255">Endonuclease</keyword>
<reference evidence="7" key="1">
    <citation type="submission" date="2019-05" db="EMBL/GenBank/DDBJ databases">
        <title>A reference catalog of the industrialized pig virome.</title>
        <authorList>
            <person name="He B."/>
        </authorList>
    </citation>
    <scope>NUCLEOTIDE SEQUENCE</scope>
    <source>
        <strain evidence="7">PERV_VIRES_GX03_C1</strain>
    </source>
</reference>
<dbReference type="SUPFAM" id="SSF56672">
    <property type="entry name" value="DNA/RNA polymerases"/>
    <property type="match status" value="1"/>
</dbReference>
<organism evidence="7">
    <name type="scientific">Porcine endogenous retrovirus</name>
    <dbReference type="NCBI Taxonomy" id="61673"/>
    <lineage>
        <taxon>Viruses</taxon>
        <taxon>Riboviria</taxon>
        <taxon>Pararnavirae</taxon>
        <taxon>Artverviricota</taxon>
        <taxon>Revtraviricetes</taxon>
        <taxon>Ortervirales</taxon>
        <taxon>Retroviridae</taxon>
        <taxon>Orthoretrovirinae</taxon>
        <taxon>Gammaretrovirus</taxon>
        <taxon>Gammaretrovirus porConc</taxon>
        <taxon>Porcine type-C oncovirus</taxon>
    </lineage>
</organism>
<evidence type="ECO:0000256" key="4">
    <source>
        <dbReference type="ARBA" id="ARBA00022759"/>
    </source>
</evidence>
<dbReference type="InterPro" id="IPR051320">
    <property type="entry name" value="Viral_Replic_Matur_Polypro"/>
</dbReference>
<dbReference type="InterPro" id="IPR043128">
    <property type="entry name" value="Rev_trsase/Diguanyl_cyclase"/>
</dbReference>
<evidence type="ECO:0000256" key="6">
    <source>
        <dbReference type="ARBA" id="ARBA00022918"/>
    </source>
</evidence>
<dbReference type="PANTHER" id="PTHR33064">
    <property type="entry name" value="POL PROTEIN"/>
    <property type="match status" value="1"/>
</dbReference>
<evidence type="ECO:0000256" key="3">
    <source>
        <dbReference type="ARBA" id="ARBA00022722"/>
    </source>
</evidence>
<evidence type="ECO:0000256" key="2">
    <source>
        <dbReference type="ARBA" id="ARBA00022695"/>
    </source>
</evidence>
<keyword evidence="1" id="KW-0808">Transferase</keyword>